<dbReference type="AlphaFoldDB" id="A0AAW1WAH8"/>
<reference evidence="2 3" key="1">
    <citation type="journal article" date="2023" name="G3 (Bethesda)">
        <title>A chromosome-length genome assembly and annotation of blackberry (Rubus argutus, cv. 'Hillquist').</title>
        <authorList>
            <person name="Bruna T."/>
            <person name="Aryal R."/>
            <person name="Dudchenko O."/>
            <person name="Sargent D.J."/>
            <person name="Mead D."/>
            <person name="Buti M."/>
            <person name="Cavallini A."/>
            <person name="Hytonen T."/>
            <person name="Andres J."/>
            <person name="Pham M."/>
            <person name="Weisz D."/>
            <person name="Mascagni F."/>
            <person name="Usai G."/>
            <person name="Natali L."/>
            <person name="Bassil N."/>
            <person name="Fernandez G.E."/>
            <person name="Lomsadze A."/>
            <person name="Armour M."/>
            <person name="Olukolu B."/>
            <person name="Poorten T."/>
            <person name="Britton C."/>
            <person name="Davik J."/>
            <person name="Ashrafi H."/>
            <person name="Aiden E.L."/>
            <person name="Borodovsky M."/>
            <person name="Worthington M."/>
        </authorList>
    </citation>
    <scope>NUCLEOTIDE SEQUENCE [LARGE SCALE GENOMIC DNA]</scope>
    <source>
        <strain evidence="2">PI 553951</strain>
    </source>
</reference>
<accession>A0AAW1WAH8</accession>
<gene>
    <name evidence="2" type="ORF">M0R45_028840</name>
</gene>
<evidence type="ECO:0000313" key="2">
    <source>
        <dbReference type="EMBL" id="KAK9920282.1"/>
    </source>
</evidence>
<evidence type="ECO:0000313" key="3">
    <source>
        <dbReference type="Proteomes" id="UP001457282"/>
    </source>
</evidence>
<evidence type="ECO:0000256" key="1">
    <source>
        <dbReference type="SAM" id="SignalP"/>
    </source>
</evidence>
<feature type="signal peptide" evidence="1">
    <location>
        <begin position="1"/>
        <end position="16"/>
    </location>
</feature>
<feature type="chain" id="PRO_5043946122" description="Secreted protein" evidence="1">
    <location>
        <begin position="17"/>
        <end position="122"/>
    </location>
</feature>
<name>A0AAW1WAH8_RUBAR</name>
<dbReference type="EMBL" id="JBEDUW010000006">
    <property type="protein sequence ID" value="KAK9920282.1"/>
    <property type="molecule type" value="Genomic_DNA"/>
</dbReference>
<keyword evidence="1" id="KW-0732">Signal</keyword>
<dbReference type="Proteomes" id="UP001457282">
    <property type="component" value="Unassembled WGS sequence"/>
</dbReference>
<organism evidence="2 3">
    <name type="scientific">Rubus argutus</name>
    <name type="common">Southern blackberry</name>
    <dbReference type="NCBI Taxonomy" id="59490"/>
    <lineage>
        <taxon>Eukaryota</taxon>
        <taxon>Viridiplantae</taxon>
        <taxon>Streptophyta</taxon>
        <taxon>Embryophyta</taxon>
        <taxon>Tracheophyta</taxon>
        <taxon>Spermatophyta</taxon>
        <taxon>Magnoliopsida</taxon>
        <taxon>eudicotyledons</taxon>
        <taxon>Gunneridae</taxon>
        <taxon>Pentapetalae</taxon>
        <taxon>rosids</taxon>
        <taxon>fabids</taxon>
        <taxon>Rosales</taxon>
        <taxon>Rosaceae</taxon>
        <taxon>Rosoideae</taxon>
        <taxon>Rosoideae incertae sedis</taxon>
        <taxon>Rubus</taxon>
    </lineage>
</organism>
<proteinExistence type="predicted"/>
<dbReference type="PANTHER" id="PTHR34132:SF4">
    <property type="entry name" value="EXPRESSED PROTEIN"/>
    <property type="match status" value="1"/>
</dbReference>
<comment type="caution">
    <text evidence="2">The sequence shown here is derived from an EMBL/GenBank/DDBJ whole genome shotgun (WGS) entry which is preliminary data.</text>
</comment>
<protein>
    <recommendedName>
        <fullName evidence="4">Secreted protein</fullName>
    </recommendedName>
</protein>
<dbReference type="PANTHER" id="PTHR34132">
    <property type="entry name" value="EMB|CAB87627.1-RELATED"/>
    <property type="match status" value="1"/>
</dbReference>
<evidence type="ECO:0008006" key="4">
    <source>
        <dbReference type="Google" id="ProtNLM"/>
    </source>
</evidence>
<keyword evidence="3" id="KW-1185">Reference proteome</keyword>
<sequence length="122" mass="13677">MCPLRFILIFLSATLAGFFFLRNMASDDDPENCTHSTGLQELDASSSSSPSFSSKLASTMRSGFWTCVDMSSGRYLWRTLGRLLLPSILSLANFSDWFFCRSSKSLIDFANFVFRLTSPSKL</sequence>